<name>A0A9P6FXX9_9FUNG</name>
<keyword evidence="3" id="KW-0808">Transferase</keyword>
<keyword evidence="9" id="KW-1185">Reference proteome</keyword>
<dbReference type="InterPro" id="IPR029063">
    <property type="entry name" value="SAM-dependent_MTases_sf"/>
</dbReference>
<gene>
    <name evidence="8" type="ORF">BGW38_010797</name>
</gene>
<proteinExistence type="predicted"/>
<evidence type="ECO:0000256" key="5">
    <source>
        <dbReference type="ARBA" id="ARBA00022694"/>
    </source>
</evidence>
<dbReference type="SUPFAM" id="SSF53335">
    <property type="entry name" value="S-adenosyl-L-methionine-dependent methyltransferases"/>
    <property type="match status" value="1"/>
</dbReference>
<dbReference type="GO" id="GO:0031591">
    <property type="term" value="P:wybutosine biosynthetic process"/>
    <property type="evidence" value="ECO:0007669"/>
    <property type="project" value="TreeGrafter"/>
</dbReference>
<dbReference type="EC" id="2.5.1.114" evidence="2"/>
<dbReference type="GO" id="GO:0030488">
    <property type="term" value="P:tRNA methylation"/>
    <property type="evidence" value="ECO:0007669"/>
    <property type="project" value="TreeGrafter"/>
</dbReference>
<dbReference type="InterPro" id="IPR030382">
    <property type="entry name" value="MeTrfase_TRM5/TYW2"/>
</dbReference>
<comment type="pathway">
    <text evidence="1">tRNA modification; wybutosine-tRNA(Phe) biosynthesis.</text>
</comment>
<dbReference type="GO" id="GO:0005737">
    <property type="term" value="C:cytoplasm"/>
    <property type="evidence" value="ECO:0007669"/>
    <property type="project" value="TreeGrafter"/>
</dbReference>
<dbReference type="PROSITE" id="PS51684">
    <property type="entry name" value="SAM_MT_TRM5_TYW2"/>
    <property type="match status" value="1"/>
</dbReference>
<protein>
    <recommendedName>
        <fullName evidence="2">tRNA(Phe) (4-demethylwyosine(37)-C(7)) aminocarboxypropyltransferase</fullName>
        <ecNumber evidence="2">2.5.1.114</ecNumber>
    </recommendedName>
</protein>
<evidence type="ECO:0000313" key="8">
    <source>
        <dbReference type="EMBL" id="KAF9582756.1"/>
    </source>
</evidence>
<dbReference type="GO" id="GO:0102522">
    <property type="term" value="F:tRNA 4-demethylwyosine alpha-amino-alpha-carboxypropyltransferase activity"/>
    <property type="evidence" value="ECO:0007669"/>
    <property type="project" value="UniProtKB-EC"/>
</dbReference>
<dbReference type="EMBL" id="JAABOA010000936">
    <property type="protein sequence ID" value="KAF9582756.1"/>
    <property type="molecule type" value="Genomic_DNA"/>
</dbReference>
<sequence length="352" mass="39520">MSSTVPVILVPARFTKTVKSELDSVQWRDKSKLITRLSQVVTAKAKDSGMTCDESQDNWLRQLEHYKEQTGFDLTQLMAMALLPHHRWTQPQHRTGSLIESVDSADTEQQWPALICRLYTLDRDRSLGKSMNGSKEIGEGYVQKLEKIVQESLQSSHIARKAIIPVEDVLRRPKIRPLAGDWGIHNQFKSWIEDNDIGHIDHKHMAVATYATPPSALATNHGSNPQVLDPSSASSTTLSLTSPIADDFAGAFWSMTAQNHVWYAWAPMFTMFSAGNITEKERVAHSRPIFDARDKVVVDLYAGIGYFALVYLVHAQAKQVHACEWNPWSVEGLARGADRNGISWRRVDSNDG</sequence>
<evidence type="ECO:0000256" key="1">
    <source>
        <dbReference type="ARBA" id="ARBA00004797"/>
    </source>
</evidence>
<keyword evidence="5" id="KW-0819">tRNA processing</keyword>
<evidence type="ECO:0000259" key="7">
    <source>
        <dbReference type="PROSITE" id="PS51684"/>
    </source>
</evidence>
<organism evidence="8 9">
    <name type="scientific">Lunasporangiospora selenospora</name>
    <dbReference type="NCBI Taxonomy" id="979761"/>
    <lineage>
        <taxon>Eukaryota</taxon>
        <taxon>Fungi</taxon>
        <taxon>Fungi incertae sedis</taxon>
        <taxon>Mucoromycota</taxon>
        <taxon>Mortierellomycotina</taxon>
        <taxon>Mortierellomycetes</taxon>
        <taxon>Mortierellales</taxon>
        <taxon>Mortierellaceae</taxon>
        <taxon>Lunasporangiospora</taxon>
    </lineage>
</organism>
<dbReference type="PANTHER" id="PTHR23245:SF25">
    <property type="entry name" value="TRNA WYBUTOSINE-SYNTHESIZING PROTEIN 2 HOMOLOG"/>
    <property type="match status" value="1"/>
</dbReference>
<comment type="catalytic activity">
    <reaction evidence="6">
        <text>4-demethylwyosine(37) in tRNA(Phe) + S-adenosyl-L-methionine = 4-demethyl-7-[(3S)-3-amino-3-carboxypropyl]wyosine(37) in tRNA(Phe) + S-methyl-5'-thioadenosine + H(+)</text>
        <dbReference type="Rhea" id="RHEA:36355"/>
        <dbReference type="Rhea" id="RHEA-COMP:10164"/>
        <dbReference type="Rhea" id="RHEA-COMP:10378"/>
        <dbReference type="ChEBI" id="CHEBI:15378"/>
        <dbReference type="ChEBI" id="CHEBI:17509"/>
        <dbReference type="ChEBI" id="CHEBI:59789"/>
        <dbReference type="ChEBI" id="CHEBI:64315"/>
        <dbReference type="ChEBI" id="CHEBI:73550"/>
        <dbReference type="EC" id="2.5.1.114"/>
    </reaction>
</comment>
<evidence type="ECO:0000256" key="6">
    <source>
        <dbReference type="ARBA" id="ARBA00049400"/>
    </source>
</evidence>
<comment type="caution">
    <text evidence="8">The sequence shown here is derived from an EMBL/GenBank/DDBJ whole genome shotgun (WGS) entry which is preliminary data.</text>
</comment>
<keyword evidence="4" id="KW-0949">S-adenosyl-L-methionine</keyword>
<dbReference type="GO" id="GO:0008175">
    <property type="term" value="F:tRNA methyltransferase activity"/>
    <property type="evidence" value="ECO:0007669"/>
    <property type="project" value="TreeGrafter"/>
</dbReference>
<dbReference type="PANTHER" id="PTHR23245">
    <property type="entry name" value="TRNA METHYLTRANSFERASE"/>
    <property type="match status" value="1"/>
</dbReference>
<accession>A0A9P6FXX9</accession>
<dbReference type="OrthoDB" id="2426810at2759"/>
<dbReference type="Gene3D" id="3.40.50.150">
    <property type="entry name" value="Vaccinia Virus protein VP39"/>
    <property type="match status" value="1"/>
</dbReference>
<feature type="domain" description="SAM-dependent methyltransferase TRM5/TYW2-type" evidence="7">
    <location>
        <begin position="201"/>
        <end position="352"/>
    </location>
</feature>
<dbReference type="InterPro" id="IPR056743">
    <property type="entry name" value="TRM5-TYW2-like_MTfase"/>
</dbReference>
<evidence type="ECO:0000256" key="2">
    <source>
        <dbReference type="ARBA" id="ARBA00012265"/>
    </source>
</evidence>
<evidence type="ECO:0000256" key="4">
    <source>
        <dbReference type="ARBA" id="ARBA00022691"/>
    </source>
</evidence>
<dbReference type="AlphaFoldDB" id="A0A9P6FXX9"/>
<evidence type="ECO:0000313" key="9">
    <source>
        <dbReference type="Proteomes" id="UP000780801"/>
    </source>
</evidence>
<evidence type="ECO:0000256" key="3">
    <source>
        <dbReference type="ARBA" id="ARBA00022679"/>
    </source>
</evidence>
<dbReference type="Pfam" id="PF02475">
    <property type="entry name" value="TRM5-TYW2_MTfase"/>
    <property type="match status" value="1"/>
</dbReference>
<dbReference type="Proteomes" id="UP000780801">
    <property type="component" value="Unassembled WGS sequence"/>
</dbReference>
<reference evidence="8" key="1">
    <citation type="journal article" date="2020" name="Fungal Divers.">
        <title>Resolving the Mortierellaceae phylogeny through synthesis of multi-gene phylogenetics and phylogenomics.</title>
        <authorList>
            <person name="Vandepol N."/>
            <person name="Liber J."/>
            <person name="Desiro A."/>
            <person name="Na H."/>
            <person name="Kennedy M."/>
            <person name="Barry K."/>
            <person name="Grigoriev I.V."/>
            <person name="Miller A.N."/>
            <person name="O'Donnell K."/>
            <person name="Stajich J.E."/>
            <person name="Bonito G."/>
        </authorList>
    </citation>
    <scope>NUCLEOTIDE SEQUENCE</scope>
    <source>
        <strain evidence="8">KOD1015</strain>
    </source>
</reference>
<feature type="non-terminal residue" evidence="8">
    <location>
        <position position="1"/>
    </location>
</feature>